<name>A0AAV9HRF8_9PEZI</name>
<dbReference type="EMBL" id="MU864959">
    <property type="protein sequence ID" value="KAK4463443.1"/>
    <property type="molecule type" value="Genomic_DNA"/>
</dbReference>
<feature type="domain" description="MARVEL" evidence="6">
    <location>
        <begin position="8"/>
        <end position="137"/>
    </location>
</feature>
<keyword evidence="3 5" id="KW-1133">Transmembrane helix</keyword>
<evidence type="ECO:0000313" key="7">
    <source>
        <dbReference type="EMBL" id="KAK4463443.1"/>
    </source>
</evidence>
<comment type="caution">
    <text evidence="7">The sequence shown here is derived from an EMBL/GenBank/DDBJ whole genome shotgun (WGS) entry which is preliminary data.</text>
</comment>
<feature type="transmembrane region" description="Helical" evidence="5">
    <location>
        <begin position="45"/>
        <end position="63"/>
    </location>
</feature>
<evidence type="ECO:0000259" key="6">
    <source>
        <dbReference type="Pfam" id="PF01284"/>
    </source>
</evidence>
<protein>
    <submittedName>
        <fullName evidence="7">CASP-like protein UU5</fullName>
    </submittedName>
</protein>
<dbReference type="GO" id="GO:0016020">
    <property type="term" value="C:membrane"/>
    <property type="evidence" value="ECO:0007669"/>
    <property type="project" value="UniProtKB-SubCell"/>
</dbReference>
<reference evidence="7" key="2">
    <citation type="submission" date="2023-06" db="EMBL/GenBank/DDBJ databases">
        <authorList>
            <consortium name="Lawrence Berkeley National Laboratory"/>
            <person name="Mondo S.J."/>
            <person name="Hensen N."/>
            <person name="Bonometti L."/>
            <person name="Westerberg I."/>
            <person name="Brannstrom I.O."/>
            <person name="Guillou S."/>
            <person name="Cros-Aarteil S."/>
            <person name="Calhoun S."/>
            <person name="Haridas S."/>
            <person name="Kuo A."/>
            <person name="Pangilinan J."/>
            <person name="Riley R."/>
            <person name="Labutti K."/>
            <person name="Andreopoulos B."/>
            <person name="Lipzen A."/>
            <person name="Chen C."/>
            <person name="Yanf M."/>
            <person name="Daum C."/>
            <person name="Ng V."/>
            <person name="Clum A."/>
            <person name="Steindorff A."/>
            <person name="Ohm R."/>
            <person name="Martin F."/>
            <person name="Silar P."/>
            <person name="Natvig D."/>
            <person name="Lalanne C."/>
            <person name="Gautier V."/>
            <person name="Ament-Velasquez S.L."/>
            <person name="Kruys A."/>
            <person name="Hutchinson M.I."/>
            <person name="Powell A.J."/>
            <person name="Barry K."/>
            <person name="Miller A.N."/>
            <person name="Grigoriev I.V."/>
            <person name="Debuchy R."/>
            <person name="Gladieux P."/>
            <person name="Thoren M.H."/>
            <person name="Johannesson H."/>
        </authorList>
    </citation>
    <scope>NUCLEOTIDE SEQUENCE</scope>
    <source>
        <strain evidence="7">PSN324</strain>
    </source>
</reference>
<evidence type="ECO:0000256" key="3">
    <source>
        <dbReference type="ARBA" id="ARBA00022989"/>
    </source>
</evidence>
<dbReference type="PANTHER" id="PTHR39608">
    <property type="entry name" value="INTEGRAL MEMBRANE PROTEIN (AFU_ORTHOLOGUE AFUA_5G08640)"/>
    <property type="match status" value="1"/>
</dbReference>
<evidence type="ECO:0000256" key="2">
    <source>
        <dbReference type="ARBA" id="ARBA00022692"/>
    </source>
</evidence>
<gene>
    <name evidence="7" type="ORF">QBC42DRAFT_173633</name>
</gene>
<accession>A0AAV9HRF8</accession>
<evidence type="ECO:0000256" key="5">
    <source>
        <dbReference type="SAM" id="Phobius"/>
    </source>
</evidence>
<dbReference type="AlphaFoldDB" id="A0AAV9HRF8"/>
<keyword evidence="8" id="KW-1185">Reference proteome</keyword>
<evidence type="ECO:0000256" key="1">
    <source>
        <dbReference type="ARBA" id="ARBA00004141"/>
    </source>
</evidence>
<evidence type="ECO:0000313" key="8">
    <source>
        <dbReference type="Proteomes" id="UP001321749"/>
    </source>
</evidence>
<dbReference type="Pfam" id="PF01284">
    <property type="entry name" value="MARVEL"/>
    <property type="match status" value="1"/>
</dbReference>
<feature type="transmembrane region" description="Helical" evidence="5">
    <location>
        <begin position="119"/>
        <end position="142"/>
    </location>
</feature>
<keyword evidence="2 5" id="KW-0812">Transmembrane</keyword>
<comment type="subcellular location">
    <subcellularLocation>
        <location evidence="1">Membrane</location>
        <topology evidence="1">Multi-pass membrane protein</topology>
    </subcellularLocation>
</comment>
<dbReference type="Proteomes" id="UP001321749">
    <property type="component" value="Unassembled WGS sequence"/>
</dbReference>
<keyword evidence="4 5" id="KW-0472">Membrane</keyword>
<feature type="transmembrane region" description="Helical" evidence="5">
    <location>
        <begin position="69"/>
        <end position="90"/>
    </location>
</feature>
<organism evidence="7 8">
    <name type="scientific">Cladorrhinum samala</name>
    <dbReference type="NCBI Taxonomy" id="585594"/>
    <lineage>
        <taxon>Eukaryota</taxon>
        <taxon>Fungi</taxon>
        <taxon>Dikarya</taxon>
        <taxon>Ascomycota</taxon>
        <taxon>Pezizomycotina</taxon>
        <taxon>Sordariomycetes</taxon>
        <taxon>Sordariomycetidae</taxon>
        <taxon>Sordariales</taxon>
        <taxon>Podosporaceae</taxon>
        <taxon>Cladorrhinum</taxon>
    </lineage>
</organism>
<evidence type="ECO:0000256" key="4">
    <source>
        <dbReference type="ARBA" id="ARBA00023136"/>
    </source>
</evidence>
<proteinExistence type="predicted"/>
<sequence>MAFAEIISIILRLAELAFAAIVAGLNGDYLHASKGASAWHLGRHIYTEVVAGLAIIFAIIWLFPFSGSFIHWPADLLISAMWFVAFGLLVDWIGDNCGSVFDWDGISFRGTGSCSQLKATIAFAFLSAICWLVSAILGLYWVRRHTAPVAPATYHRRRWYRSRV</sequence>
<reference evidence="7" key="1">
    <citation type="journal article" date="2023" name="Mol. Phylogenet. Evol.">
        <title>Genome-scale phylogeny and comparative genomics of the fungal order Sordariales.</title>
        <authorList>
            <person name="Hensen N."/>
            <person name="Bonometti L."/>
            <person name="Westerberg I."/>
            <person name="Brannstrom I.O."/>
            <person name="Guillou S."/>
            <person name="Cros-Aarteil S."/>
            <person name="Calhoun S."/>
            <person name="Haridas S."/>
            <person name="Kuo A."/>
            <person name="Mondo S."/>
            <person name="Pangilinan J."/>
            <person name="Riley R."/>
            <person name="LaButti K."/>
            <person name="Andreopoulos B."/>
            <person name="Lipzen A."/>
            <person name="Chen C."/>
            <person name="Yan M."/>
            <person name="Daum C."/>
            <person name="Ng V."/>
            <person name="Clum A."/>
            <person name="Steindorff A."/>
            <person name="Ohm R.A."/>
            <person name="Martin F."/>
            <person name="Silar P."/>
            <person name="Natvig D.O."/>
            <person name="Lalanne C."/>
            <person name="Gautier V."/>
            <person name="Ament-Velasquez S.L."/>
            <person name="Kruys A."/>
            <person name="Hutchinson M.I."/>
            <person name="Powell A.J."/>
            <person name="Barry K."/>
            <person name="Miller A.N."/>
            <person name="Grigoriev I.V."/>
            <person name="Debuchy R."/>
            <person name="Gladieux P."/>
            <person name="Hiltunen Thoren M."/>
            <person name="Johannesson H."/>
        </authorList>
    </citation>
    <scope>NUCLEOTIDE SEQUENCE</scope>
    <source>
        <strain evidence="7">PSN324</strain>
    </source>
</reference>
<dbReference type="PANTHER" id="PTHR39608:SF1">
    <property type="entry name" value="INTEGRAL MEMBRANE PROTEIN (AFU_ORTHOLOGUE AFUA_5G08640)"/>
    <property type="match status" value="1"/>
</dbReference>
<dbReference type="InterPro" id="IPR008253">
    <property type="entry name" value="Marvel"/>
</dbReference>
<feature type="transmembrane region" description="Helical" evidence="5">
    <location>
        <begin position="6"/>
        <end position="25"/>
    </location>
</feature>